<evidence type="ECO:0000313" key="2">
    <source>
        <dbReference type="Proteomes" id="UP000185860"/>
    </source>
</evidence>
<dbReference type="Proteomes" id="UP000185860">
    <property type="component" value="Unassembled WGS sequence"/>
</dbReference>
<reference evidence="1 2" key="1">
    <citation type="submission" date="2016-11" db="EMBL/GenBank/DDBJ databases">
        <title>Draft Genome Sequences of Nine Cyanobacterial Strains from Diverse Habitats.</title>
        <authorList>
            <person name="Zhu T."/>
            <person name="Hou S."/>
            <person name="Lu X."/>
            <person name="Hess W.R."/>
        </authorList>
    </citation>
    <scope>NUCLEOTIDE SEQUENCE [LARGE SCALE GENOMIC DNA]</scope>
    <source>
        <strain evidence="1 2">IAM M-71</strain>
    </source>
</reference>
<dbReference type="RefSeq" id="WP_073596388.1">
    <property type="nucleotide sequence ID" value="NZ_MRCE01000038.1"/>
</dbReference>
<accession>A0A1U7I824</accession>
<name>A0A1U7I824_9CYAN</name>
<evidence type="ECO:0000313" key="1">
    <source>
        <dbReference type="EMBL" id="OKH32584.1"/>
    </source>
</evidence>
<organism evidence="1 2">
    <name type="scientific">[Phormidium ambiguum] IAM M-71</name>
    <dbReference type="NCBI Taxonomy" id="454136"/>
    <lineage>
        <taxon>Bacteria</taxon>
        <taxon>Bacillati</taxon>
        <taxon>Cyanobacteriota</taxon>
        <taxon>Cyanophyceae</taxon>
        <taxon>Oscillatoriophycideae</taxon>
        <taxon>Aerosakkonematales</taxon>
        <taxon>Aerosakkonemataceae</taxon>
        <taxon>Floridanema</taxon>
    </lineage>
</organism>
<protein>
    <submittedName>
        <fullName evidence="1">Uncharacterized protein</fullName>
    </submittedName>
</protein>
<comment type="caution">
    <text evidence="1">The sequence shown here is derived from an EMBL/GenBank/DDBJ whole genome shotgun (WGS) entry which is preliminary data.</text>
</comment>
<dbReference type="AlphaFoldDB" id="A0A1U7I824"/>
<dbReference type="OrthoDB" id="516763at2"/>
<proteinExistence type="predicted"/>
<dbReference type="EMBL" id="MRCE01000038">
    <property type="protein sequence ID" value="OKH32584.1"/>
    <property type="molecule type" value="Genomic_DNA"/>
</dbReference>
<gene>
    <name evidence="1" type="ORF">NIES2119_25965</name>
</gene>
<sequence>MINPDSFEDDEVSFYNGELIRQPRQRWTLEEKFELLDTHPMFTGRCPECEMPYPKYYRPAVHWDCPFCDWKDETV</sequence>